<dbReference type="OrthoDB" id="9845087at2"/>
<accession>A0A077AUZ2</accession>
<gene>
    <name evidence="1" type="ORF">ID47_09945</name>
</gene>
<dbReference type="RefSeq" id="WP_038465892.1">
    <property type="nucleotide sequence ID" value="NZ_CP008941.1"/>
</dbReference>
<evidence type="ECO:0008006" key="3">
    <source>
        <dbReference type="Google" id="ProtNLM"/>
    </source>
</evidence>
<dbReference type="KEGG" id="paca:ID47_09945"/>
<organism evidence="1 2">
    <name type="scientific">Candidatus Odyssella acanthamoebae</name>
    <dbReference type="NCBI Taxonomy" id="91604"/>
    <lineage>
        <taxon>Bacteria</taxon>
        <taxon>Pseudomonadati</taxon>
        <taxon>Pseudomonadota</taxon>
        <taxon>Alphaproteobacteria</taxon>
        <taxon>Holosporales</taxon>
        <taxon>Candidatus Paracaedibacteraceae</taxon>
        <taxon>Candidatus Odyssella</taxon>
    </lineage>
</organism>
<dbReference type="HOGENOM" id="CLU_1324436_0_0_5"/>
<protein>
    <recommendedName>
        <fullName evidence="3">Lipoprotein</fullName>
    </recommendedName>
</protein>
<name>A0A077AUZ2_9PROT</name>
<dbReference type="PROSITE" id="PS51257">
    <property type="entry name" value="PROKAR_LIPOPROTEIN"/>
    <property type="match status" value="1"/>
</dbReference>
<reference evidence="1 2" key="1">
    <citation type="submission" date="2014-07" db="EMBL/GenBank/DDBJ databases">
        <title>Comparative genomic insights into amoeba endosymbionts belonging to the families of Holosporaceae and Candidatus Midichloriaceae within Rickettsiales.</title>
        <authorList>
            <person name="Wang Z."/>
            <person name="Wu M."/>
        </authorList>
    </citation>
    <scope>NUCLEOTIDE SEQUENCE [LARGE SCALE GENOMIC DNA]</scope>
    <source>
        <strain evidence="1">PRA3</strain>
    </source>
</reference>
<evidence type="ECO:0000313" key="1">
    <source>
        <dbReference type="EMBL" id="AIK96982.1"/>
    </source>
</evidence>
<keyword evidence="2" id="KW-1185">Reference proteome</keyword>
<evidence type="ECO:0000313" key="2">
    <source>
        <dbReference type="Proteomes" id="UP000028926"/>
    </source>
</evidence>
<dbReference type="EMBL" id="CP008941">
    <property type="protein sequence ID" value="AIK96982.1"/>
    <property type="molecule type" value="Genomic_DNA"/>
</dbReference>
<sequence>MKRFRGIALAFSTALLSCCTTPSIVKSSPTEKNFQCKLVNATATLRNQNLGQTVGLLTAGIKQKVNFGIKKINGSLLKFWIKFLPRSAAVDPLERPGVILKLSLKGKAAQTYRLSGGQKHEGFSPEGFNQGNFSYDDIWPSARYFGEKAVSFDIRQDQFDQILKSDTVEFIIQTHYDPLIIFLEKESFSPLLDFKKECLSQIAPPGN</sequence>
<dbReference type="Proteomes" id="UP000028926">
    <property type="component" value="Chromosome"/>
</dbReference>
<dbReference type="eggNOG" id="ENOG50314F3">
    <property type="taxonomic scope" value="Bacteria"/>
</dbReference>
<dbReference type="STRING" id="91604.ID47_09945"/>
<dbReference type="AlphaFoldDB" id="A0A077AUZ2"/>
<proteinExistence type="predicted"/>